<evidence type="ECO:0000313" key="1">
    <source>
        <dbReference type="Proteomes" id="UP000887565"/>
    </source>
</evidence>
<dbReference type="AlphaFoldDB" id="A0A915I042"/>
<proteinExistence type="predicted"/>
<dbReference type="WBParaSite" id="nRc.2.0.1.t07490-RA">
    <property type="protein sequence ID" value="nRc.2.0.1.t07490-RA"/>
    <property type="gene ID" value="nRc.2.0.1.g07490"/>
</dbReference>
<reference evidence="2" key="1">
    <citation type="submission" date="2022-11" db="UniProtKB">
        <authorList>
            <consortium name="WormBaseParasite"/>
        </authorList>
    </citation>
    <scope>IDENTIFICATION</scope>
</reference>
<name>A0A915I042_ROMCU</name>
<accession>A0A915I042</accession>
<protein>
    <submittedName>
        <fullName evidence="2">Uncharacterized protein</fullName>
    </submittedName>
</protein>
<keyword evidence="1" id="KW-1185">Reference proteome</keyword>
<organism evidence="1 2">
    <name type="scientific">Romanomermis culicivorax</name>
    <name type="common">Nematode worm</name>
    <dbReference type="NCBI Taxonomy" id="13658"/>
    <lineage>
        <taxon>Eukaryota</taxon>
        <taxon>Metazoa</taxon>
        <taxon>Ecdysozoa</taxon>
        <taxon>Nematoda</taxon>
        <taxon>Enoplea</taxon>
        <taxon>Dorylaimia</taxon>
        <taxon>Mermithida</taxon>
        <taxon>Mermithoidea</taxon>
        <taxon>Mermithidae</taxon>
        <taxon>Romanomermis</taxon>
    </lineage>
</organism>
<dbReference type="Proteomes" id="UP000887565">
    <property type="component" value="Unplaced"/>
</dbReference>
<sequence>MPGQEGNWAVSLAIVLQINSLDIGDLWQLWEWRVLQGHFLPTREIFTISVATIWNGCVGCIANRGGDGNVCGKVNWQILQDLIYLRRASSILGHQK</sequence>
<evidence type="ECO:0000313" key="2">
    <source>
        <dbReference type="WBParaSite" id="nRc.2.0.1.t07490-RA"/>
    </source>
</evidence>